<proteinExistence type="predicted"/>
<organism evidence="2 3">
    <name type="scientific">Candidatus Uhrbacteria bacterium RIFCSPLOWO2_02_FULL_48_12</name>
    <dbReference type="NCBI Taxonomy" id="1802407"/>
    <lineage>
        <taxon>Bacteria</taxon>
        <taxon>Candidatus Uhriibacteriota</taxon>
    </lineage>
</organism>
<dbReference type="InterPro" id="IPR045584">
    <property type="entry name" value="Pilin-like"/>
</dbReference>
<keyword evidence="1" id="KW-0812">Transmembrane</keyword>
<dbReference type="Gene3D" id="3.30.700.10">
    <property type="entry name" value="Glycoprotein, Type 4 Pilin"/>
    <property type="match status" value="1"/>
</dbReference>
<dbReference type="EMBL" id="MGEP01000009">
    <property type="protein sequence ID" value="OGL87463.1"/>
    <property type="molecule type" value="Genomic_DNA"/>
</dbReference>
<dbReference type="AlphaFoldDB" id="A0A1F7VAL8"/>
<keyword evidence="1" id="KW-0472">Membrane</keyword>
<sequence>MLIACYNILVKKTINNKPQEFNRTTPPREIGAGFTLIELLVVIGILAILSTMAMAALNSARQKSRQIADQVSLQTIKKATEFMYNDTGKLIFGCPNIDMYQSGSCTAFPYWYIGYPKHGLNQKPPPGPMDPPYAPCDCSWSNAEVNSWAGPYISPDNQLKDSGGMLFVFSRSCAYLNSEYDFKGCSAQSQLLQSYTTLESDAPCLVARGRDMMLRTCDDVVLPLERYQY</sequence>
<evidence type="ECO:0008006" key="4">
    <source>
        <dbReference type="Google" id="ProtNLM"/>
    </source>
</evidence>
<feature type="transmembrane region" description="Helical" evidence="1">
    <location>
        <begin position="30"/>
        <end position="57"/>
    </location>
</feature>
<dbReference type="Pfam" id="PF07963">
    <property type="entry name" value="N_methyl"/>
    <property type="match status" value="1"/>
</dbReference>
<evidence type="ECO:0000313" key="2">
    <source>
        <dbReference type="EMBL" id="OGL87463.1"/>
    </source>
</evidence>
<dbReference type="STRING" id="1802407.A3I40_01080"/>
<dbReference type="NCBIfam" id="TIGR02532">
    <property type="entry name" value="IV_pilin_GFxxxE"/>
    <property type="match status" value="1"/>
</dbReference>
<keyword evidence="1" id="KW-1133">Transmembrane helix</keyword>
<reference evidence="2 3" key="1">
    <citation type="journal article" date="2016" name="Nat. Commun.">
        <title>Thousands of microbial genomes shed light on interconnected biogeochemical processes in an aquifer system.</title>
        <authorList>
            <person name="Anantharaman K."/>
            <person name="Brown C.T."/>
            <person name="Hug L.A."/>
            <person name="Sharon I."/>
            <person name="Castelle C.J."/>
            <person name="Probst A.J."/>
            <person name="Thomas B.C."/>
            <person name="Singh A."/>
            <person name="Wilkins M.J."/>
            <person name="Karaoz U."/>
            <person name="Brodie E.L."/>
            <person name="Williams K.H."/>
            <person name="Hubbard S.S."/>
            <person name="Banfield J.F."/>
        </authorList>
    </citation>
    <scope>NUCLEOTIDE SEQUENCE [LARGE SCALE GENOMIC DNA]</scope>
</reference>
<dbReference type="SUPFAM" id="SSF54523">
    <property type="entry name" value="Pili subunits"/>
    <property type="match status" value="1"/>
</dbReference>
<accession>A0A1F7VAL8</accession>
<name>A0A1F7VAL8_9BACT</name>
<comment type="caution">
    <text evidence="2">The sequence shown here is derived from an EMBL/GenBank/DDBJ whole genome shotgun (WGS) entry which is preliminary data.</text>
</comment>
<dbReference type="PROSITE" id="PS00409">
    <property type="entry name" value="PROKAR_NTER_METHYL"/>
    <property type="match status" value="1"/>
</dbReference>
<dbReference type="InterPro" id="IPR012902">
    <property type="entry name" value="N_methyl_site"/>
</dbReference>
<evidence type="ECO:0000313" key="3">
    <source>
        <dbReference type="Proteomes" id="UP000178723"/>
    </source>
</evidence>
<evidence type="ECO:0000256" key="1">
    <source>
        <dbReference type="SAM" id="Phobius"/>
    </source>
</evidence>
<gene>
    <name evidence="2" type="ORF">A3I40_01080</name>
</gene>
<protein>
    <recommendedName>
        <fullName evidence="4">Type II secretion system protein GspG C-terminal domain-containing protein</fullName>
    </recommendedName>
</protein>
<dbReference type="Proteomes" id="UP000178723">
    <property type="component" value="Unassembled WGS sequence"/>
</dbReference>